<dbReference type="InterPro" id="IPR004046">
    <property type="entry name" value="GST_C"/>
</dbReference>
<dbReference type="InterPro" id="IPR036249">
    <property type="entry name" value="Thioredoxin-like_sf"/>
</dbReference>
<comment type="caution">
    <text evidence="4">The sequence shown here is derived from an EMBL/GenBank/DDBJ whole genome shotgun (WGS) entry which is preliminary data.</text>
</comment>
<comment type="subunit">
    <text evidence="1">Homodimer.</text>
</comment>
<name>A0A8K0DH14_IGNLU</name>
<dbReference type="GO" id="GO:0004364">
    <property type="term" value="F:glutathione transferase activity"/>
    <property type="evidence" value="ECO:0007669"/>
    <property type="project" value="TreeGrafter"/>
</dbReference>
<dbReference type="PANTHER" id="PTHR43969:SF8">
    <property type="entry name" value="GLUTATHIONE S TRANSFERASE E13, ISOFORM A-RELATED"/>
    <property type="match status" value="1"/>
</dbReference>
<evidence type="ECO:0000313" key="4">
    <source>
        <dbReference type="EMBL" id="KAF2900415.1"/>
    </source>
</evidence>
<dbReference type="EMBL" id="VTPC01002215">
    <property type="protein sequence ID" value="KAF2900415.1"/>
    <property type="molecule type" value="Genomic_DNA"/>
</dbReference>
<protein>
    <recommendedName>
        <fullName evidence="6">Glutathione S-transferase</fullName>
    </recommendedName>
</protein>
<accession>A0A8K0DH14</accession>
<dbReference type="Pfam" id="PF13417">
    <property type="entry name" value="GST_N_3"/>
    <property type="match status" value="1"/>
</dbReference>
<evidence type="ECO:0008006" key="6">
    <source>
        <dbReference type="Google" id="ProtNLM"/>
    </source>
</evidence>
<dbReference type="Gene3D" id="1.20.1050.10">
    <property type="match status" value="1"/>
</dbReference>
<dbReference type="PANTHER" id="PTHR43969">
    <property type="entry name" value="GLUTATHIONE S TRANSFERASE D10, ISOFORM A-RELATED"/>
    <property type="match status" value="1"/>
</dbReference>
<dbReference type="SFLD" id="SFLDS00019">
    <property type="entry name" value="Glutathione_Transferase_(cytos"/>
    <property type="match status" value="1"/>
</dbReference>
<evidence type="ECO:0000313" key="5">
    <source>
        <dbReference type="Proteomes" id="UP000801492"/>
    </source>
</evidence>
<evidence type="ECO:0000259" key="3">
    <source>
        <dbReference type="PROSITE" id="PS50405"/>
    </source>
</evidence>
<proteinExistence type="predicted"/>
<dbReference type="SFLD" id="SFLDG01153">
    <property type="entry name" value="Main.4:_Theta-like"/>
    <property type="match status" value="1"/>
</dbReference>
<dbReference type="SFLD" id="SFLDG00358">
    <property type="entry name" value="Main_(cytGST)"/>
    <property type="match status" value="1"/>
</dbReference>
<gene>
    <name evidence="4" type="ORF">ILUMI_05771</name>
</gene>
<feature type="domain" description="GST N-terminal" evidence="2">
    <location>
        <begin position="4"/>
        <end position="85"/>
    </location>
</feature>
<dbReference type="PROSITE" id="PS50405">
    <property type="entry name" value="GST_CTER"/>
    <property type="match status" value="1"/>
</dbReference>
<feature type="domain" description="GST C-terminal" evidence="3">
    <location>
        <begin position="91"/>
        <end position="210"/>
    </location>
</feature>
<dbReference type="InterPro" id="IPR004045">
    <property type="entry name" value="Glutathione_S-Trfase_N"/>
</dbReference>
<evidence type="ECO:0000256" key="1">
    <source>
        <dbReference type="ARBA" id="ARBA00011738"/>
    </source>
</evidence>
<dbReference type="Gene3D" id="3.40.30.10">
    <property type="entry name" value="Glutaredoxin"/>
    <property type="match status" value="1"/>
</dbReference>
<dbReference type="SUPFAM" id="SSF47616">
    <property type="entry name" value="GST C-terminal domain-like"/>
    <property type="match status" value="1"/>
</dbReference>
<dbReference type="InterPro" id="IPR036282">
    <property type="entry name" value="Glutathione-S-Trfase_C_sf"/>
</dbReference>
<dbReference type="FunFam" id="1.20.1050.10:FF:000007">
    <property type="entry name" value="Glutathione S-transferase 1-1"/>
    <property type="match status" value="1"/>
</dbReference>
<dbReference type="CDD" id="cd03177">
    <property type="entry name" value="GST_C_Delta_Epsilon"/>
    <property type="match status" value="1"/>
</dbReference>
<dbReference type="PROSITE" id="PS50404">
    <property type="entry name" value="GST_NTER"/>
    <property type="match status" value="1"/>
</dbReference>
<organism evidence="4 5">
    <name type="scientific">Ignelater luminosus</name>
    <name type="common">Cucubano</name>
    <name type="synonym">Pyrophorus luminosus</name>
    <dbReference type="NCBI Taxonomy" id="2038154"/>
    <lineage>
        <taxon>Eukaryota</taxon>
        <taxon>Metazoa</taxon>
        <taxon>Ecdysozoa</taxon>
        <taxon>Arthropoda</taxon>
        <taxon>Hexapoda</taxon>
        <taxon>Insecta</taxon>
        <taxon>Pterygota</taxon>
        <taxon>Neoptera</taxon>
        <taxon>Endopterygota</taxon>
        <taxon>Coleoptera</taxon>
        <taxon>Polyphaga</taxon>
        <taxon>Elateriformia</taxon>
        <taxon>Elateroidea</taxon>
        <taxon>Elateridae</taxon>
        <taxon>Agrypninae</taxon>
        <taxon>Pyrophorini</taxon>
        <taxon>Ignelater</taxon>
    </lineage>
</organism>
<evidence type="ECO:0000259" key="2">
    <source>
        <dbReference type="PROSITE" id="PS50404"/>
    </source>
</evidence>
<dbReference type="Proteomes" id="UP000801492">
    <property type="component" value="Unassembled WGS sequence"/>
</dbReference>
<dbReference type="AlphaFoldDB" id="A0A8K0DH14"/>
<dbReference type="GO" id="GO:0006749">
    <property type="term" value="P:glutathione metabolic process"/>
    <property type="evidence" value="ECO:0007669"/>
    <property type="project" value="TreeGrafter"/>
</dbReference>
<dbReference type="Pfam" id="PF00043">
    <property type="entry name" value="GST_C"/>
    <property type="match status" value="1"/>
</dbReference>
<reference evidence="4" key="1">
    <citation type="submission" date="2019-08" db="EMBL/GenBank/DDBJ databases">
        <title>The genome of the North American firefly Photinus pyralis.</title>
        <authorList>
            <consortium name="Photinus pyralis genome working group"/>
            <person name="Fallon T.R."/>
            <person name="Sander Lower S.E."/>
            <person name="Weng J.-K."/>
        </authorList>
    </citation>
    <scope>NUCLEOTIDE SEQUENCE</scope>
    <source>
        <strain evidence="4">TRF0915ILg1</strain>
        <tissue evidence="4">Whole body</tissue>
    </source>
</reference>
<dbReference type="SUPFAM" id="SSF52833">
    <property type="entry name" value="Thioredoxin-like"/>
    <property type="match status" value="1"/>
</dbReference>
<sequence>MINNSLKLFFSQYSPPARGVYLVSKALNLDLTLVDVNILSKAYLIPELVSINPQHTIPTLQDGSFVVWDSHAIAGYLVGMYGKDDMLYPKDPKKRATIDQRLHFDTENLFPKVVEAIYPILFRGKTAVPSNLRESIKRSYGFLEKFLKKKVWLAGNDLTIADLCCVSSIKKCKQLPYYQEANQRGLDMLGSKIQERLVETYVRNLTIKND</sequence>
<dbReference type="OrthoDB" id="2309723at2759"/>
<dbReference type="InterPro" id="IPR010987">
    <property type="entry name" value="Glutathione-S-Trfase_C-like"/>
</dbReference>
<keyword evidence="5" id="KW-1185">Reference proteome</keyword>
<dbReference type="FunFam" id="3.40.30.10:FF:000034">
    <property type="entry name" value="glutathione S-transferase 1"/>
    <property type="match status" value="1"/>
</dbReference>
<dbReference type="InterPro" id="IPR040079">
    <property type="entry name" value="Glutathione_S-Trfase"/>
</dbReference>